<dbReference type="InterPro" id="IPR021345">
    <property type="entry name" value="DUF2961"/>
</dbReference>
<reference evidence="2 3" key="1">
    <citation type="submission" date="2020-08" db="EMBL/GenBank/DDBJ databases">
        <title>Genomic Encyclopedia of Type Strains, Phase IV (KMG-IV): sequencing the most valuable type-strain genomes for metagenomic binning, comparative biology and taxonomic classification.</title>
        <authorList>
            <person name="Goeker M."/>
        </authorList>
    </citation>
    <scope>NUCLEOTIDE SEQUENCE [LARGE SCALE GENOMIC DNA]</scope>
    <source>
        <strain evidence="2 3">DSM 23562</strain>
    </source>
</reference>
<dbReference type="Proteomes" id="UP000520814">
    <property type="component" value="Unassembled WGS sequence"/>
</dbReference>
<evidence type="ECO:0000313" key="3">
    <source>
        <dbReference type="Proteomes" id="UP000520814"/>
    </source>
</evidence>
<dbReference type="EMBL" id="JACHGW010000001">
    <property type="protein sequence ID" value="MBB6048840.1"/>
    <property type="molecule type" value="Genomic_DNA"/>
</dbReference>
<dbReference type="AlphaFoldDB" id="A0A7W9W5E1"/>
<dbReference type="Gene3D" id="2.60.120.1390">
    <property type="match status" value="1"/>
</dbReference>
<dbReference type="Pfam" id="PF11175">
    <property type="entry name" value="DUF2961"/>
    <property type="match status" value="1"/>
</dbReference>
<keyword evidence="3" id="KW-1185">Reference proteome</keyword>
<proteinExistence type="predicted"/>
<protein>
    <recommendedName>
        <fullName evidence="4">DUF2961 domain-containing protein</fullName>
    </recommendedName>
</protein>
<feature type="region of interest" description="Disordered" evidence="1">
    <location>
        <begin position="22"/>
        <end position="41"/>
    </location>
</feature>
<evidence type="ECO:0008006" key="4">
    <source>
        <dbReference type="Google" id="ProtNLM"/>
    </source>
</evidence>
<name>A0A7W9W5E1_ARMRO</name>
<accession>A0A7W9W5E1</accession>
<evidence type="ECO:0000313" key="2">
    <source>
        <dbReference type="EMBL" id="MBB6048840.1"/>
    </source>
</evidence>
<gene>
    <name evidence="2" type="ORF">HNQ39_000602</name>
</gene>
<comment type="caution">
    <text evidence="2">The sequence shown here is derived from an EMBL/GenBank/DDBJ whole genome shotgun (WGS) entry which is preliminary data.</text>
</comment>
<sequence>MNLFEKPKHVQTRWASFENITAAPGAGGQENQGAKGHAFDSLEPGETKTLLNVTGSGTITRIWLTVADRSPEMLRALRLELFWDGATTPAVSVPLGDFFGIGLGRTTAFECALFSSPEGRSFNAFVPMPFRTAAKVTLTNTATTRLSHLFYDIDLLLGAEHSPETLYFHALFREESPNTLGEDFVILPKTLGSGRFLGCNLGVTADERYEGAWWGEGEVKVWLGDDATFPTLCGTGAEDYIGTGWGQGAYAQRTQGCPIADSTNRQWAFYRYHLDDPVYFDESIQVAIQTIGGTDKTKVLALQEKDVPLIPVSIDTGQQGGFLKLRDLPLPIDLAAQPDGWCNFWRQDAWSGTAYFYLDRPERA</sequence>
<dbReference type="RefSeq" id="WP_184192463.1">
    <property type="nucleotide sequence ID" value="NZ_JACHGW010000001.1"/>
</dbReference>
<organism evidence="2 3">
    <name type="scientific">Armatimonas rosea</name>
    <dbReference type="NCBI Taxonomy" id="685828"/>
    <lineage>
        <taxon>Bacteria</taxon>
        <taxon>Bacillati</taxon>
        <taxon>Armatimonadota</taxon>
        <taxon>Armatimonadia</taxon>
        <taxon>Armatimonadales</taxon>
        <taxon>Armatimonadaceae</taxon>
        <taxon>Armatimonas</taxon>
    </lineage>
</organism>
<evidence type="ECO:0000256" key="1">
    <source>
        <dbReference type="SAM" id="MobiDB-lite"/>
    </source>
</evidence>